<comment type="caution">
    <text evidence="3">The sequence shown here is derived from an EMBL/GenBank/DDBJ whole genome shotgun (WGS) entry which is preliminary data.</text>
</comment>
<dbReference type="CDD" id="cd04433">
    <property type="entry name" value="AFD_class_I"/>
    <property type="match status" value="1"/>
</dbReference>
<dbReference type="Proteomes" id="UP000052268">
    <property type="component" value="Unassembled WGS sequence"/>
</dbReference>
<keyword evidence="4" id="KW-1185">Reference proteome</keyword>
<proteinExistence type="predicted"/>
<dbReference type="AlphaFoldDB" id="A0A0J7XJ29"/>
<feature type="domain" description="AMP-dependent synthetase/ligase" evidence="1">
    <location>
        <begin position="30"/>
        <end position="381"/>
    </location>
</feature>
<evidence type="ECO:0000259" key="1">
    <source>
        <dbReference type="Pfam" id="PF00501"/>
    </source>
</evidence>
<protein>
    <recommendedName>
        <fullName evidence="5">AMP-dependent synthetase</fullName>
    </recommendedName>
</protein>
<dbReference type="Gene3D" id="3.40.50.12780">
    <property type="entry name" value="N-terminal domain of ligase-like"/>
    <property type="match status" value="1"/>
</dbReference>
<dbReference type="GO" id="GO:0031956">
    <property type="term" value="F:medium-chain fatty acid-CoA ligase activity"/>
    <property type="evidence" value="ECO:0007669"/>
    <property type="project" value="TreeGrafter"/>
</dbReference>
<dbReference type="PANTHER" id="PTHR43201:SF32">
    <property type="entry name" value="2-SUCCINYLBENZOATE--COA LIGASE, CHLOROPLASTIC_PEROXISOMAL"/>
    <property type="match status" value="1"/>
</dbReference>
<evidence type="ECO:0000313" key="3">
    <source>
        <dbReference type="EMBL" id="KMS51659.1"/>
    </source>
</evidence>
<accession>A0A0J7XJ29</accession>
<dbReference type="Pfam" id="PF13193">
    <property type="entry name" value="AMP-binding_C"/>
    <property type="match status" value="1"/>
</dbReference>
<evidence type="ECO:0000259" key="2">
    <source>
        <dbReference type="Pfam" id="PF13193"/>
    </source>
</evidence>
<evidence type="ECO:0000313" key="4">
    <source>
        <dbReference type="Proteomes" id="UP000052268"/>
    </source>
</evidence>
<dbReference type="EMBL" id="JACU01000011">
    <property type="protein sequence ID" value="KMS51659.1"/>
    <property type="molecule type" value="Genomic_DNA"/>
</dbReference>
<feature type="domain" description="AMP-binding enzyme C-terminal" evidence="2">
    <location>
        <begin position="423"/>
        <end position="498"/>
    </location>
</feature>
<sequence length="519" mass="55540">MLGAREMASMAATGRGTMNELSRMAAATLERDTADPAIEFEGRWYSWSDVRALANQVDGLIDASGAVAGAPVVFIARSQAAAIAAFLALIRTGRTIRMVYPFQSQAGIARDIARLKPAVVIAAEREIGDEVREAIREQGASVILISEMSAQALTGFERSTAALPEDLSVEPQIEILTSGTTGKPKPFAVRHEMLATHFTGNSAAIFGKDDKPVEPLPALLYYPLGNISGLFSILPSLLNGYKLIVQDRFTVKGWRDYIVTYRPPASGTPAAAVQMILDADLPPEDLASIQYFSTGAAPLDPRVQRAFEERYGIPVLLSYGATEFGGPVCAMTPPLYEQFGVAKFGSVGQPFGGARIRVVDAETGEELQAGQEGLLQVISPKMGPDWIHTSDLGMIDEDGFLFLRGRADGAIMRGGFKLLPETIQEALLGHPAVSAAAVVGIPDRRLGQMPAAAIQFKPGVEEPNVAELEAHLREKVLATHIPGRWLIVDELPKTVSLKVDRPAVIALFSKEDAGGAAVQ</sequence>
<dbReference type="InterPro" id="IPR042099">
    <property type="entry name" value="ANL_N_sf"/>
</dbReference>
<dbReference type="PANTHER" id="PTHR43201">
    <property type="entry name" value="ACYL-COA SYNTHETASE"/>
    <property type="match status" value="1"/>
</dbReference>
<gene>
    <name evidence="3" type="ORF">V474_03245</name>
</gene>
<dbReference type="InterPro" id="IPR000873">
    <property type="entry name" value="AMP-dep_synth/lig_dom"/>
</dbReference>
<reference evidence="3 4" key="1">
    <citation type="journal article" date="2015" name="G3 (Bethesda)">
        <title>Insights into Ongoing Evolution of the Hexachlorocyclohexane Catabolic Pathway from Comparative Genomics of Ten Sphingomonadaceae Strains.</title>
        <authorList>
            <person name="Pearce S.L."/>
            <person name="Oakeshott J.G."/>
            <person name="Pandey G."/>
        </authorList>
    </citation>
    <scope>NUCLEOTIDE SEQUENCE [LARGE SCALE GENOMIC DNA]</scope>
    <source>
        <strain evidence="3 4">LL02</strain>
    </source>
</reference>
<name>A0A0J7XJ29_9SPHN</name>
<dbReference type="GO" id="GO:0006631">
    <property type="term" value="P:fatty acid metabolic process"/>
    <property type="evidence" value="ECO:0007669"/>
    <property type="project" value="TreeGrafter"/>
</dbReference>
<dbReference type="Gene3D" id="3.30.300.30">
    <property type="match status" value="1"/>
</dbReference>
<dbReference type="Pfam" id="PF00501">
    <property type="entry name" value="AMP-binding"/>
    <property type="match status" value="1"/>
</dbReference>
<dbReference type="SUPFAM" id="SSF56801">
    <property type="entry name" value="Acetyl-CoA synthetase-like"/>
    <property type="match status" value="1"/>
</dbReference>
<dbReference type="InterPro" id="IPR025110">
    <property type="entry name" value="AMP-bd_C"/>
</dbReference>
<dbReference type="PATRIC" id="fig|1114963.3.peg.4274"/>
<organism evidence="3 4">
    <name type="scientific">Novosphingobium barchaimii LL02</name>
    <dbReference type="NCBI Taxonomy" id="1114963"/>
    <lineage>
        <taxon>Bacteria</taxon>
        <taxon>Pseudomonadati</taxon>
        <taxon>Pseudomonadota</taxon>
        <taxon>Alphaproteobacteria</taxon>
        <taxon>Sphingomonadales</taxon>
        <taxon>Sphingomonadaceae</taxon>
        <taxon>Novosphingobium</taxon>
    </lineage>
</organism>
<evidence type="ECO:0008006" key="5">
    <source>
        <dbReference type="Google" id="ProtNLM"/>
    </source>
</evidence>
<dbReference type="InterPro" id="IPR045851">
    <property type="entry name" value="AMP-bd_C_sf"/>
</dbReference>